<comment type="caution">
    <text evidence="1">The sequence shown here is derived from an EMBL/GenBank/DDBJ whole genome shotgun (WGS) entry which is preliminary data.</text>
</comment>
<reference evidence="1 2" key="1">
    <citation type="journal article" date="2013" name="Genome Announc.">
        <title>Draft Genome of the Marine Gammaproteobacterium Halomonas titanicae.</title>
        <authorList>
            <person name="Sanchez-Porro C."/>
            <person name="de la Haba R.R."/>
            <person name="Cruz-Hernandez N."/>
            <person name="Gonzalez J.M."/>
            <person name="Reyes-Guirao C."/>
            <person name="Navarro-Sampedro L."/>
            <person name="Carballo M."/>
            <person name="Ventosa A."/>
        </authorList>
    </citation>
    <scope>NUCLEOTIDE SEQUENCE [LARGE SCALE GENOMIC DNA]</scope>
    <source>
        <strain evidence="1 2">BH1</strain>
    </source>
</reference>
<sequence length="311" mass="35779">MLTKKSSTETLSLKHFNNSGVIFLDGILGNDLMIELLENTKGQNLDYEKINSLNEKILISKEVQKLLFSHKFINAINLTYSKNLIFVGTKVLTLKNNTKSDWSFHEDLYLKQRAFDEGCTLWLPLTDNLNDSKGKLSASIVPKHYGYCDPLYQHLNFLEKLELPTENIDFNYKRYTNNKLQNLWSETLAGHAMSEILNRSCYKLQSSLSSAFLVDKQALINFEYVSKHNNNTDLTLIGLTFYSEHSVFRHRGLDKEKSNVNFLSNINGYNNDGHPITDLLGFNSDRIIKIKLGSIDIDKIKEKFDPRTCFD</sequence>
<protein>
    <submittedName>
        <fullName evidence="1">Uncharacterized protein</fullName>
    </submittedName>
</protein>
<dbReference type="AlphaFoldDB" id="L9U8Q9"/>
<dbReference type="PATRIC" id="fig|1204738.3.peg.3059"/>
<dbReference type="EMBL" id="AOPO01000008">
    <property type="protein sequence ID" value="ELY21157.1"/>
    <property type="molecule type" value="Genomic_DNA"/>
</dbReference>
<proteinExistence type="predicted"/>
<dbReference type="RefSeq" id="WP_009287618.1">
    <property type="nucleotide sequence ID" value="NZ_AOPO01000008.1"/>
</dbReference>
<accession>L9U8Q9</accession>
<name>L9U8Q9_9GAMM</name>
<dbReference type="SUPFAM" id="SSF51197">
    <property type="entry name" value="Clavaminate synthase-like"/>
    <property type="match status" value="1"/>
</dbReference>
<dbReference type="Gene3D" id="2.60.120.620">
    <property type="entry name" value="q2cbj1_9rhob like domain"/>
    <property type="match status" value="1"/>
</dbReference>
<evidence type="ECO:0000313" key="2">
    <source>
        <dbReference type="Proteomes" id="UP000011651"/>
    </source>
</evidence>
<organism evidence="1 2">
    <name type="scientific">Vreelandella titanicae BH1</name>
    <dbReference type="NCBI Taxonomy" id="1204738"/>
    <lineage>
        <taxon>Bacteria</taxon>
        <taxon>Pseudomonadati</taxon>
        <taxon>Pseudomonadota</taxon>
        <taxon>Gammaproteobacteria</taxon>
        <taxon>Oceanospirillales</taxon>
        <taxon>Halomonadaceae</taxon>
        <taxon>Vreelandella</taxon>
    </lineage>
</organism>
<evidence type="ECO:0000313" key="1">
    <source>
        <dbReference type="EMBL" id="ELY21157.1"/>
    </source>
</evidence>
<gene>
    <name evidence="1" type="ORF">HALTITAN_2036</name>
</gene>
<dbReference type="Proteomes" id="UP000011651">
    <property type="component" value="Unassembled WGS sequence"/>
</dbReference>